<keyword evidence="1" id="KW-1133">Transmembrane helix</keyword>
<dbReference type="EMBL" id="VWOJ01000002">
    <property type="protein sequence ID" value="KAA5803549.1"/>
    <property type="molecule type" value="Genomic_DNA"/>
</dbReference>
<feature type="transmembrane region" description="Helical" evidence="1">
    <location>
        <begin position="41"/>
        <end position="61"/>
    </location>
</feature>
<reference evidence="2 3" key="1">
    <citation type="submission" date="2019-09" db="EMBL/GenBank/DDBJ databases">
        <authorList>
            <person name="Kevbrin V."/>
            <person name="Grouzdev D.S."/>
        </authorList>
    </citation>
    <scope>NUCLEOTIDE SEQUENCE [LARGE SCALE GENOMIC DNA]</scope>
    <source>
        <strain evidence="2 3">G-192</strain>
    </source>
</reference>
<feature type="transmembrane region" description="Helical" evidence="1">
    <location>
        <begin position="7"/>
        <end position="29"/>
    </location>
</feature>
<evidence type="ECO:0000256" key="1">
    <source>
        <dbReference type="SAM" id="Phobius"/>
    </source>
</evidence>
<name>A0A5M6ZFP5_9PROT</name>
<sequence>MAMIGRFFTRALALILALTVFVLTLWFAFSLEPEGPAGWGVWAGLVVAGALGAFVIYRLMLHAGGIGTRYHERTGAGMMLGMGYESNRRNWEDDELD</sequence>
<evidence type="ECO:0000313" key="3">
    <source>
        <dbReference type="Proteomes" id="UP000325122"/>
    </source>
</evidence>
<organism evidence="2 3">
    <name type="scientific">Alkalicaulis satelles</name>
    <dbReference type="NCBI Taxonomy" id="2609175"/>
    <lineage>
        <taxon>Bacteria</taxon>
        <taxon>Pseudomonadati</taxon>
        <taxon>Pseudomonadota</taxon>
        <taxon>Alphaproteobacteria</taxon>
        <taxon>Maricaulales</taxon>
        <taxon>Maricaulaceae</taxon>
        <taxon>Alkalicaulis</taxon>
    </lineage>
</organism>
<keyword evidence="1" id="KW-0472">Membrane</keyword>
<proteinExistence type="predicted"/>
<dbReference type="AlphaFoldDB" id="A0A5M6ZFP5"/>
<gene>
    <name evidence="2" type="ORF">F1654_07020</name>
</gene>
<comment type="caution">
    <text evidence="2">The sequence shown here is derived from an EMBL/GenBank/DDBJ whole genome shotgun (WGS) entry which is preliminary data.</text>
</comment>
<keyword evidence="3" id="KW-1185">Reference proteome</keyword>
<protein>
    <submittedName>
        <fullName evidence="2">Uncharacterized protein</fullName>
    </submittedName>
</protein>
<keyword evidence="1" id="KW-0812">Transmembrane</keyword>
<accession>A0A5M6ZFP5</accession>
<evidence type="ECO:0000313" key="2">
    <source>
        <dbReference type="EMBL" id="KAA5803549.1"/>
    </source>
</evidence>
<dbReference type="Proteomes" id="UP000325122">
    <property type="component" value="Unassembled WGS sequence"/>
</dbReference>